<protein>
    <recommendedName>
        <fullName evidence="4">DUF4774 domain-containing protein</fullName>
    </recommendedName>
</protein>
<name>A0A182T095_9DIPT</name>
<evidence type="ECO:0000313" key="3">
    <source>
        <dbReference type="Proteomes" id="UP000075901"/>
    </source>
</evidence>
<dbReference type="VEuPathDB" id="VectorBase:AMAM016988"/>
<dbReference type="Proteomes" id="UP000075901">
    <property type="component" value="Unassembled WGS sequence"/>
</dbReference>
<dbReference type="AlphaFoldDB" id="A0A182T095"/>
<proteinExistence type="predicted"/>
<keyword evidence="1" id="KW-0732">Signal</keyword>
<evidence type="ECO:0000256" key="1">
    <source>
        <dbReference type="SAM" id="SignalP"/>
    </source>
</evidence>
<reference evidence="2" key="2">
    <citation type="submission" date="2020-05" db="UniProtKB">
        <authorList>
            <consortium name="EnsemblMetazoa"/>
        </authorList>
    </citation>
    <scope>IDENTIFICATION</scope>
    <source>
        <strain evidence="2">maculatus3</strain>
    </source>
</reference>
<accession>A0A182T095</accession>
<organism evidence="2 3">
    <name type="scientific">Anopheles maculatus</name>
    <dbReference type="NCBI Taxonomy" id="74869"/>
    <lineage>
        <taxon>Eukaryota</taxon>
        <taxon>Metazoa</taxon>
        <taxon>Ecdysozoa</taxon>
        <taxon>Arthropoda</taxon>
        <taxon>Hexapoda</taxon>
        <taxon>Insecta</taxon>
        <taxon>Pterygota</taxon>
        <taxon>Neoptera</taxon>
        <taxon>Endopterygota</taxon>
        <taxon>Diptera</taxon>
        <taxon>Nematocera</taxon>
        <taxon>Culicoidea</taxon>
        <taxon>Culicidae</taxon>
        <taxon>Anophelinae</taxon>
        <taxon>Anopheles</taxon>
        <taxon>Anopheles maculatus group</taxon>
    </lineage>
</organism>
<feature type="chain" id="PRO_5008136318" description="DUF4774 domain-containing protein" evidence="1">
    <location>
        <begin position="35"/>
        <end position="312"/>
    </location>
</feature>
<sequence>MGILLAAARDDSRGLYFISLLLLLLLTGTEEVRGHVSESSSSNSVRTVMDLMEVMLNRNILDMLKNGGFDFREPTRIFLPPKFYSIVPLDPGHMSPDQILTLEQRTGLTGPENPTVPLPASVAFGGNADQQRQQPDGAVAGDKPRVVILTLEQRTGLTGPENPTVPLPASVAFGGNADQQRHQPDGAVVGDKPREVLSVADNGGGSRINLISYSDGKVTTAGGGGRRPAVTNKGSETLEKNVATNGLVGAVVPAMVRTNFQERINGKEMTPANEQRWQPSLTTSITDQTVSQNVGRTLPTSGRVGGIGSDGR</sequence>
<evidence type="ECO:0008006" key="4">
    <source>
        <dbReference type="Google" id="ProtNLM"/>
    </source>
</evidence>
<feature type="signal peptide" evidence="1">
    <location>
        <begin position="1"/>
        <end position="34"/>
    </location>
</feature>
<reference evidence="3" key="1">
    <citation type="submission" date="2013-09" db="EMBL/GenBank/DDBJ databases">
        <title>The Genome Sequence of Anopheles maculatus species B.</title>
        <authorList>
            <consortium name="The Broad Institute Genomics Platform"/>
            <person name="Neafsey D.E."/>
            <person name="Besansky N."/>
            <person name="Howell P."/>
            <person name="Walton C."/>
            <person name="Young S.K."/>
            <person name="Zeng Q."/>
            <person name="Gargeya S."/>
            <person name="Fitzgerald M."/>
            <person name="Haas B."/>
            <person name="Abouelleil A."/>
            <person name="Allen A.W."/>
            <person name="Alvarado L."/>
            <person name="Arachchi H.M."/>
            <person name="Berlin A.M."/>
            <person name="Chapman S.B."/>
            <person name="Gainer-Dewar J."/>
            <person name="Goldberg J."/>
            <person name="Griggs A."/>
            <person name="Gujja S."/>
            <person name="Hansen M."/>
            <person name="Howarth C."/>
            <person name="Imamovic A."/>
            <person name="Ireland A."/>
            <person name="Larimer J."/>
            <person name="McCowan C."/>
            <person name="Murphy C."/>
            <person name="Pearson M."/>
            <person name="Poon T.W."/>
            <person name="Priest M."/>
            <person name="Roberts A."/>
            <person name="Saif S."/>
            <person name="Shea T."/>
            <person name="Sisk P."/>
            <person name="Sykes S."/>
            <person name="Wortman J."/>
            <person name="Nusbaum C."/>
            <person name="Birren B."/>
        </authorList>
    </citation>
    <scope>NUCLEOTIDE SEQUENCE [LARGE SCALE GENOMIC DNA]</scope>
    <source>
        <strain evidence="3">maculatus3</strain>
    </source>
</reference>
<evidence type="ECO:0000313" key="2">
    <source>
        <dbReference type="EnsemblMetazoa" id="AMAM016988-PA"/>
    </source>
</evidence>
<keyword evidence="3" id="KW-1185">Reference proteome</keyword>
<dbReference type="EnsemblMetazoa" id="AMAM016988-RA">
    <property type="protein sequence ID" value="AMAM016988-PA"/>
    <property type="gene ID" value="AMAM016988"/>
</dbReference>